<gene>
    <name evidence="2" type="ORF">H9Q80_07700</name>
</gene>
<feature type="transmembrane region" description="Helical" evidence="1">
    <location>
        <begin position="7"/>
        <end position="26"/>
    </location>
</feature>
<sequence length="221" mass="25446">MEQRVKNVVFICVICIIFGFLLYRIYKKYYEKKINKVLLGEKVKAVTPGAIMKVYFVLSLVLMIIVAVTTPTYKMNQDECHLIDYVTLSMIRQEEKDAMFKDIQPEKKGDQYSLQIKKIDDDLTVYYAANAQKFGYILEYKLNRKMGDDEIFHLAINGASSNISVQDLEDDKITLFIKGNLMKDCDSIEQTIEIYNFCKGENKHPVHIKTKIVVGSGGIEI</sequence>
<dbReference type="RefSeq" id="WP_117451280.1">
    <property type="nucleotide sequence ID" value="NZ_CP060636.1"/>
</dbReference>
<dbReference type="AlphaFoldDB" id="A0A7G9GSN0"/>
<keyword evidence="1" id="KW-0812">Transmembrane</keyword>
<keyword evidence="1" id="KW-0472">Membrane</keyword>
<evidence type="ECO:0000313" key="2">
    <source>
        <dbReference type="EMBL" id="QNM13812.1"/>
    </source>
</evidence>
<keyword evidence="3" id="KW-1185">Reference proteome</keyword>
<keyword evidence="1" id="KW-1133">Transmembrane helix</keyword>
<proteinExistence type="predicted"/>
<accession>A0A7G9GSN0</accession>
<organism evidence="2 3">
    <name type="scientific">[Eubacterium] hominis</name>
    <dbReference type="NCBI Taxonomy" id="2764325"/>
    <lineage>
        <taxon>Bacteria</taxon>
        <taxon>Bacillati</taxon>
        <taxon>Bacillota</taxon>
        <taxon>Erysipelotrichia</taxon>
        <taxon>Erysipelotrichales</taxon>
        <taxon>Erysipelotrichaceae</taxon>
        <taxon>Amedibacillus</taxon>
    </lineage>
</organism>
<dbReference type="KEGG" id="ehn:H9Q80_07700"/>
<evidence type="ECO:0000313" key="3">
    <source>
        <dbReference type="Proteomes" id="UP000515856"/>
    </source>
</evidence>
<dbReference type="Proteomes" id="UP000515856">
    <property type="component" value="Chromosome"/>
</dbReference>
<feature type="transmembrane region" description="Helical" evidence="1">
    <location>
        <begin position="46"/>
        <end position="68"/>
    </location>
</feature>
<evidence type="ECO:0000256" key="1">
    <source>
        <dbReference type="SAM" id="Phobius"/>
    </source>
</evidence>
<dbReference type="EMBL" id="CP060636">
    <property type="protein sequence ID" value="QNM13812.1"/>
    <property type="molecule type" value="Genomic_DNA"/>
</dbReference>
<protein>
    <submittedName>
        <fullName evidence="2">Uncharacterized protein</fullName>
    </submittedName>
</protein>
<name>A0A7G9GSN0_9FIRM</name>
<reference evidence="2 3" key="1">
    <citation type="submission" date="2020-08" db="EMBL/GenBank/DDBJ databases">
        <authorList>
            <person name="Liu C."/>
            <person name="Sun Q."/>
        </authorList>
    </citation>
    <scope>NUCLEOTIDE SEQUENCE [LARGE SCALE GENOMIC DNA]</scope>
    <source>
        <strain evidence="2 3">NSJ-61</strain>
    </source>
</reference>